<dbReference type="Gene3D" id="3.30.465.10">
    <property type="match status" value="1"/>
</dbReference>
<dbReference type="InterPro" id="IPR036318">
    <property type="entry name" value="FAD-bd_PCMH-like_sf"/>
</dbReference>
<dbReference type="InterPro" id="IPR016169">
    <property type="entry name" value="FAD-bd_PCMH_sub2"/>
</dbReference>
<evidence type="ECO:0000259" key="12">
    <source>
        <dbReference type="PROSITE" id="PS51371"/>
    </source>
</evidence>
<dbReference type="PANTHER" id="PTHR22777">
    <property type="entry name" value="HEMOLYSIN-RELATED"/>
    <property type="match status" value="1"/>
</dbReference>
<dbReference type="RefSeq" id="WP_380618340.1">
    <property type="nucleotide sequence ID" value="NZ_JBHSDK010000007.1"/>
</dbReference>
<keyword evidence="5" id="KW-0677">Repeat</keyword>
<dbReference type="SUPFAM" id="SSF56176">
    <property type="entry name" value="FAD-binding/transporter-associated domain-like"/>
    <property type="match status" value="1"/>
</dbReference>
<evidence type="ECO:0000256" key="8">
    <source>
        <dbReference type="ARBA" id="ARBA00023136"/>
    </source>
</evidence>
<gene>
    <name evidence="14" type="ORF">ACFPET_04950</name>
</gene>
<keyword evidence="6 10" id="KW-1133">Transmembrane helix</keyword>
<protein>
    <submittedName>
        <fullName evidence="14">Hemolysin family protein</fullName>
    </submittedName>
</protein>
<evidence type="ECO:0000313" key="15">
    <source>
        <dbReference type="Proteomes" id="UP001595823"/>
    </source>
</evidence>
<feature type="domain" description="CBS" evidence="12">
    <location>
        <begin position="207"/>
        <end position="266"/>
    </location>
</feature>
<dbReference type="PANTHER" id="PTHR22777:SF32">
    <property type="entry name" value="UPF0053 INNER MEMBRANE PROTEIN YFJD"/>
    <property type="match status" value="1"/>
</dbReference>
<dbReference type="InterPro" id="IPR000644">
    <property type="entry name" value="CBS_dom"/>
</dbReference>
<evidence type="ECO:0000256" key="1">
    <source>
        <dbReference type="ARBA" id="ARBA00004651"/>
    </source>
</evidence>
<name>A0ABV8TUT2_9ACTN</name>
<keyword evidence="7 9" id="KW-0129">CBS domain</keyword>
<dbReference type="Proteomes" id="UP001595823">
    <property type="component" value="Unassembled WGS sequence"/>
</dbReference>
<keyword evidence="15" id="KW-1185">Reference proteome</keyword>
<dbReference type="PROSITE" id="PS51846">
    <property type="entry name" value="CNNM"/>
    <property type="match status" value="1"/>
</dbReference>
<feature type="domain" description="CNNM transmembrane" evidence="13">
    <location>
        <begin position="1"/>
        <end position="188"/>
    </location>
</feature>
<evidence type="ECO:0000256" key="6">
    <source>
        <dbReference type="ARBA" id="ARBA00022989"/>
    </source>
</evidence>
<evidence type="ECO:0000256" key="4">
    <source>
        <dbReference type="ARBA" id="ARBA00022692"/>
    </source>
</evidence>
<dbReference type="CDD" id="cd04590">
    <property type="entry name" value="CBS_pair_CorC_HlyC_assoc"/>
    <property type="match status" value="1"/>
</dbReference>
<evidence type="ECO:0000256" key="3">
    <source>
        <dbReference type="ARBA" id="ARBA00022475"/>
    </source>
</evidence>
<dbReference type="InterPro" id="IPR005170">
    <property type="entry name" value="Transptr-assoc_dom"/>
</dbReference>
<comment type="subcellular location">
    <subcellularLocation>
        <location evidence="1">Cell membrane</location>
        <topology evidence="1">Multi-pass membrane protein</topology>
    </subcellularLocation>
</comment>
<comment type="similarity">
    <text evidence="2">Belongs to the UPF0053 family.</text>
</comment>
<evidence type="ECO:0000256" key="5">
    <source>
        <dbReference type="ARBA" id="ARBA00022737"/>
    </source>
</evidence>
<evidence type="ECO:0000256" key="10">
    <source>
        <dbReference type="PROSITE-ProRule" id="PRU01193"/>
    </source>
</evidence>
<evidence type="ECO:0000256" key="7">
    <source>
        <dbReference type="ARBA" id="ARBA00023122"/>
    </source>
</evidence>
<keyword evidence="3" id="KW-1003">Cell membrane</keyword>
<dbReference type="SUPFAM" id="SSF54631">
    <property type="entry name" value="CBS-domain pair"/>
    <property type="match status" value="1"/>
</dbReference>
<organism evidence="14 15">
    <name type="scientific">Salininema proteolyticum</name>
    <dbReference type="NCBI Taxonomy" id="1607685"/>
    <lineage>
        <taxon>Bacteria</taxon>
        <taxon>Bacillati</taxon>
        <taxon>Actinomycetota</taxon>
        <taxon>Actinomycetes</taxon>
        <taxon>Glycomycetales</taxon>
        <taxon>Glycomycetaceae</taxon>
        <taxon>Salininema</taxon>
    </lineage>
</organism>
<dbReference type="EMBL" id="JBHSDK010000007">
    <property type="protein sequence ID" value="MFC4334544.1"/>
    <property type="molecule type" value="Genomic_DNA"/>
</dbReference>
<dbReference type="Gene3D" id="3.10.580.10">
    <property type="entry name" value="CBS-domain"/>
    <property type="match status" value="1"/>
</dbReference>
<feature type="transmembrane region" description="Helical" evidence="11">
    <location>
        <begin position="92"/>
        <end position="111"/>
    </location>
</feature>
<dbReference type="Pfam" id="PF01595">
    <property type="entry name" value="CNNM"/>
    <property type="match status" value="1"/>
</dbReference>
<dbReference type="InterPro" id="IPR046342">
    <property type="entry name" value="CBS_dom_sf"/>
</dbReference>
<dbReference type="InterPro" id="IPR044751">
    <property type="entry name" value="Ion_transp-like_CBS"/>
</dbReference>
<dbReference type="PROSITE" id="PS51371">
    <property type="entry name" value="CBS"/>
    <property type="match status" value="2"/>
</dbReference>
<dbReference type="SMART" id="SM00116">
    <property type="entry name" value="CBS"/>
    <property type="match status" value="2"/>
</dbReference>
<evidence type="ECO:0000256" key="9">
    <source>
        <dbReference type="PROSITE-ProRule" id="PRU00703"/>
    </source>
</evidence>
<dbReference type="Pfam" id="PF00571">
    <property type="entry name" value="CBS"/>
    <property type="match status" value="2"/>
</dbReference>
<evidence type="ECO:0000259" key="13">
    <source>
        <dbReference type="PROSITE" id="PS51846"/>
    </source>
</evidence>
<proteinExistence type="inferred from homology"/>
<comment type="caution">
    <text evidence="14">The sequence shown here is derived from an EMBL/GenBank/DDBJ whole genome shotgun (WGS) entry which is preliminary data.</text>
</comment>
<feature type="transmembrane region" description="Helical" evidence="11">
    <location>
        <begin position="60"/>
        <end position="85"/>
    </location>
</feature>
<keyword evidence="4 10" id="KW-0812">Transmembrane</keyword>
<dbReference type="Pfam" id="PF03471">
    <property type="entry name" value="CorC_HlyC"/>
    <property type="match status" value="1"/>
</dbReference>
<evidence type="ECO:0000256" key="11">
    <source>
        <dbReference type="SAM" id="Phobius"/>
    </source>
</evidence>
<dbReference type="InterPro" id="IPR002550">
    <property type="entry name" value="CNNM"/>
</dbReference>
<sequence>MELQWGMIATAVALTILGGLAAMLDSAFNAVSPARAEELAEQNRRGAGSLVTVISRLPAHLNVLIFLRVAAEVTAAALVAVVFFTHVDSAPAAVALTAVVMTTVSFVAVGVGPRTIGRQHAYPIALAGAGPVNVVTRAFGPLSKLLILLGNALTPGKGFREGPFATSAVEIREMVDQAEANGTVDNDESEMIKSVFELGDTVVREVMVPRTSMVWLRTEAAVDAALKVALESGYSRIPVVGEDLDDIRGVAYLKDLAQVEDRESPVTSSMREVTFVPESKPVDDLLREMQAKQIHIAVVVDEYGGVAGLVTIEDIIEEIVGEITDEYDDELPPVTWNDDGSARVIARLNLDELAEEFGVDFGDADVDTVGGIMASELGKVPAAGDRVVVAGLELTAEGEVGRRRHIETVLVRRLPPAPIDPSALEESSSLHA</sequence>
<keyword evidence="8 10" id="KW-0472">Membrane</keyword>
<reference evidence="15" key="1">
    <citation type="journal article" date="2019" name="Int. J. Syst. Evol. Microbiol.">
        <title>The Global Catalogue of Microorganisms (GCM) 10K type strain sequencing project: providing services to taxonomists for standard genome sequencing and annotation.</title>
        <authorList>
            <consortium name="The Broad Institute Genomics Platform"/>
            <consortium name="The Broad Institute Genome Sequencing Center for Infectious Disease"/>
            <person name="Wu L."/>
            <person name="Ma J."/>
        </authorList>
    </citation>
    <scope>NUCLEOTIDE SEQUENCE [LARGE SCALE GENOMIC DNA]</scope>
    <source>
        <strain evidence="15">IBRC-M 10908</strain>
    </source>
</reference>
<feature type="domain" description="CBS" evidence="12">
    <location>
        <begin position="269"/>
        <end position="326"/>
    </location>
</feature>
<accession>A0ABV8TUT2</accession>
<evidence type="ECO:0000256" key="2">
    <source>
        <dbReference type="ARBA" id="ARBA00006337"/>
    </source>
</evidence>
<evidence type="ECO:0000313" key="14">
    <source>
        <dbReference type="EMBL" id="MFC4334544.1"/>
    </source>
</evidence>
<dbReference type="SMART" id="SM01091">
    <property type="entry name" value="CorC_HlyC"/>
    <property type="match status" value="1"/>
</dbReference>